<name>A0A1G1L1Q9_9BACT</name>
<comment type="function">
    <text evidence="5">Negative regulator of class I heat shock genes (grpE-dnaK-dnaJ and groELS operons). Prevents heat-shock induction of these operons.</text>
</comment>
<dbReference type="AlphaFoldDB" id="A0A1G1L1Q9"/>
<dbReference type="Gene3D" id="3.30.450.40">
    <property type="match status" value="1"/>
</dbReference>
<keyword evidence="4 5" id="KW-0804">Transcription</keyword>
<dbReference type="GO" id="GO:0003677">
    <property type="term" value="F:DNA binding"/>
    <property type="evidence" value="ECO:0007669"/>
    <property type="project" value="InterPro"/>
</dbReference>
<gene>
    <name evidence="5" type="primary">hrcA</name>
    <name evidence="8" type="ORF">A3G33_01340</name>
</gene>
<comment type="caution">
    <text evidence="8">The sequence shown here is derived from an EMBL/GenBank/DDBJ whole genome shotgun (WGS) entry which is preliminary data.</text>
</comment>
<evidence type="ECO:0000313" key="8">
    <source>
        <dbReference type="EMBL" id="OGW99048.1"/>
    </source>
</evidence>
<feature type="domain" description="Winged helix-turn-helix transcription repressor HrcA DNA-binding" evidence="7">
    <location>
        <begin position="3"/>
        <end position="74"/>
    </location>
</feature>
<dbReference type="NCBIfam" id="TIGR00331">
    <property type="entry name" value="hrcA"/>
    <property type="match status" value="1"/>
</dbReference>
<sequence length="346" mass="40004">MEELSERQKRILGSIVEMYVSTVNPVGSNSIIGFSRDRISSATIRNEMHELEKLGYVTHPHTSAGRMPTDKGYRYYVDCLLRGVRLNSRDAMKIAQEFEANLSSVESLMERTTKILSTISEQVGMVVFPSFETLVLKKIELTILSRGYLLVVWVTQNGFIQNRVVDMKEEILEAELARICHFLNEELHGMPLSDIEFYLTRKLEEVHDSLHKLYEEARSIIQNSFPREMPGRLRIEGSHYVLEKPEFENWEKSKRFLKMVEERESLLDFIQQSVRPEPGVQVYIGEEHNCEDIRDCSLVTAPYFVRRRVLGSVAVLGPRRMAYNRIISIVGCVADRLSSELEHWSV</sequence>
<evidence type="ECO:0000259" key="6">
    <source>
        <dbReference type="Pfam" id="PF01628"/>
    </source>
</evidence>
<dbReference type="Pfam" id="PF01628">
    <property type="entry name" value="HrcA"/>
    <property type="match status" value="1"/>
</dbReference>
<keyword evidence="1 5" id="KW-0678">Repressor</keyword>
<comment type="similarity">
    <text evidence="5">Belongs to the HrcA family.</text>
</comment>
<keyword evidence="3 5" id="KW-0346">Stress response</keyword>
<dbReference type="Proteomes" id="UP000178187">
    <property type="component" value="Unassembled WGS sequence"/>
</dbReference>
<dbReference type="InterPro" id="IPR021153">
    <property type="entry name" value="HrcA_C"/>
</dbReference>
<dbReference type="Gene3D" id="3.30.390.60">
    <property type="entry name" value="Heat-inducible transcription repressor hrca homolog, domain 3"/>
    <property type="match status" value="1"/>
</dbReference>
<dbReference type="InterPro" id="IPR002571">
    <property type="entry name" value="HrcA"/>
</dbReference>
<evidence type="ECO:0000256" key="2">
    <source>
        <dbReference type="ARBA" id="ARBA00023015"/>
    </source>
</evidence>
<dbReference type="InterPro" id="IPR029016">
    <property type="entry name" value="GAF-like_dom_sf"/>
</dbReference>
<evidence type="ECO:0000313" key="9">
    <source>
        <dbReference type="Proteomes" id="UP000178187"/>
    </source>
</evidence>
<dbReference type="Gene3D" id="1.10.10.10">
    <property type="entry name" value="Winged helix-like DNA-binding domain superfamily/Winged helix DNA-binding domain"/>
    <property type="match status" value="1"/>
</dbReference>
<dbReference type="HAMAP" id="MF_00081">
    <property type="entry name" value="HrcA"/>
    <property type="match status" value="1"/>
</dbReference>
<keyword evidence="2 5" id="KW-0805">Transcription regulation</keyword>
<dbReference type="SUPFAM" id="SSF46785">
    <property type="entry name" value="Winged helix' DNA-binding domain"/>
    <property type="match status" value="1"/>
</dbReference>
<dbReference type="InterPro" id="IPR036388">
    <property type="entry name" value="WH-like_DNA-bd_sf"/>
</dbReference>
<reference evidence="8 9" key="1">
    <citation type="journal article" date="2016" name="Nat. Commun.">
        <title>Thousands of microbial genomes shed light on interconnected biogeochemical processes in an aquifer system.</title>
        <authorList>
            <person name="Anantharaman K."/>
            <person name="Brown C.T."/>
            <person name="Hug L.A."/>
            <person name="Sharon I."/>
            <person name="Castelle C.J."/>
            <person name="Probst A.J."/>
            <person name="Thomas B.C."/>
            <person name="Singh A."/>
            <person name="Wilkins M.J."/>
            <person name="Karaoz U."/>
            <person name="Brodie E.L."/>
            <person name="Williams K.H."/>
            <person name="Hubbard S.S."/>
            <person name="Banfield J.F."/>
        </authorList>
    </citation>
    <scope>NUCLEOTIDE SEQUENCE [LARGE SCALE GENOMIC DNA]</scope>
</reference>
<dbReference type="InterPro" id="IPR005104">
    <property type="entry name" value="WHTH_HrcA_DNA-bd"/>
</dbReference>
<evidence type="ECO:0000256" key="3">
    <source>
        <dbReference type="ARBA" id="ARBA00023016"/>
    </source>
</evidence>
<dbReference type="EMBL" id="MHFR01000016">
    <property type="protein sequence ID" value="OGW99048.1"/>
    <property type="molecule type" value="Genomic_DNA"/>
</dbReference>
<evidence type="ECO:0000256" key="5">
    <source>
        <dbReference type="HAMAP-Rule" id="MF_00081"/>
    </source>
</evidence>
<accession>A0A1G1L1Q9</accession>
<dbReference type="SUPFAM" id="SSF55781">
    <property type="entry name" value="GAF domain-like"/>
    <property type="match status" value="1"/>
</dbReference>
<dbReference type="InterPro" id="IPR036390">
    <property type="entry name" value="WH_DNA-bd_sf"/>
</dbReference>
<dbReference type="Pfam" id="PF03444">
    <property type="entry name" value="WHD_HrcA"/>
    <property type="match status" value="1"/>
</dbReference>
<evidence type="ECO:0000256" key="1">
    <source>
        <dbReference type="ARBA" id="ARBA00022491"/>
    </source>
</evidence>
<proteinExistence type="inferred from homology"/>
<evidence type="ECO:0000259" key="7">
    <source>
        <dbReference type="Pfam" id="PF03444"/>
    </source>
</evidence>
<dbReference type="PANTHER" id="PTHR34824:SF1">
    <property type="entry name" value="HEAT-INDUCIBLE TRANSCRIPTION REPRESSOR HRCA"/>
    <property type="match status" value="1"/>
</dbReference>
<protein>
    <recommendedName>
        <fullName evidence="5">Heat-inducible transcription repressor HrcA</fullName>
    </recommendedName>
</protein>
<organism evidence="8 9">
    <name type="scientific">Candidatus Danuiimicrobium aquiferis</name>
    <dbReference type="NCBI Taxonomy" id="1801832"/>
    <lineage>
        <taxon>Bacteria</taxon>
        <taxon>Pseudomonadati</taxon>
        <taxon>Candidatus Omnitrophota</taxon>
        <taxon>Candidatus Danuiimicrobium</taxon>
    </lineage>
</organism>
<dbReference type="PIRSF" id="PIRSF005485">
    <property type="entry name" value="HrcA"/>
    <property type="match status" value="1"/>
</dbReference>
<feature type="domain" description="Heat-inducible transcription repressor HrcA C-terminal" evidence="6">
    <location>
        <begin position="106"/>
        <end position="327"/>
    </location>
</feature>
<dbReference type="InterPro" id="IPR023120">
    <property type="entry name" value="WHTH_transcript_rep_HrcA_IDD"/>
</dbReference>
<dbReference type="PANTHER" id="PTHR34824">
    <property type="entry name" value="HEAT-INDUCIBLE TRANSCRIPTION REPRESSOR HRCA"/>
    <property type="match status" value="1"/>
</dbReference>
<evidence type="ECO:0000256" key="4">
    <source>
        <dbReference type="ARBA" id="ARBA00023163"/>
    </source>
</evidence>
<dbReference type="GO" id="GO:0045892">
    <property type="term" value="P:negative regulation of DNA-templated transcription"/>
    <property type="evidence" value="ECO:0007669"/>
    <property type="project" value="UniProtKB-UniRule"/>
</dbReference>